<comment type="caution">
    <text evidence="8">The sequence shown here is derived from an EMBL/GenBank/DDBJ whole genome shotgun (WGS) entry which is preliminary data.</text>
</comment>
<name>A0A8H6B5F9_9HELO</name>
<dbReference type="PANTHER" id="PTHR43462">
    <property type="entry name" value="ALANYL-TRNA EDITING PROTEIN"/>
    <property type="match status" value="1"/>
</dbReference>
<dbReference type="SUPFAM" id="SSF69864">
    <property type="entry name" value="Argininosuccinate synthetase, C-terminal domain"/>
    <property type="match status" value="1"/>
</dbReference>
<dbReference type="InterPro" id="IPR024074">
    <property type="entry name" value="AS_cat/multimer_dom_body"/>
</dbReference>
<dbReference type="GO" id="GO:0004055">
    <property type="term" value="F:argininosuccinate synthase activity"/>
    <property type="evidence" value="ECO:0007669"/>
    <property type="project" value="InterPro"/>
</dbReference>
<dbReference type="InterPro" id="IPR048267">
    <property type="entry name" value="Arginosuc_syn_N"/>
</dbReference>
<dbReference type="GO" id="GO:0003676">
    <property type="term" value="F:nucleic acid binding"/>
    <property type="evidence" value="ECO:0007669"/>
    <property type="project" value="InterPro"/>
</dbReference>
<sequence length="709" mass="78209">MSKQSNSVKLPKPAQNFEDVLPLPISIQHSRPIESFADIAKLSDRDTPVVTMFSGGLDSTYLLLRLQELGFANIHAVAVDVGALVDVDELTKHAAHFGAQFKCLDGRELFVRDGVMPAIHARTMYLGQFPISSSLTRPIIARLVTDYAKSVNAGLLLHTASLSQNSLPRLHNFIRHLGDPGNGDENLWCHESEDGPLGDPEGFSIPENTYEWTRRYKEHATQELTLGFENGNLISVDGKRLTLIQAIALLNNEVGKYGHGRFVGLEPLSTDNKVLEIREASAAAIIMDALRHLEIATLETKTLELKQQLEQKWTQEAVAGHWGSACHNMCDVAIAASLNGVGDTVTYVIDSVLFLPCAIKAQNLCYVRDQDQWEQAQQVLDYSKPTFGYPNRPVQTTGVFVCGVWPQSLGYGTTSTGCFDSKDRLLFCSVCPRQIYTMSEPTKLIYQQDGDKLLHPAKILSIIPVSALPVPDQVFLKDSSEIEHAIITDSTIFYVQGGGQPFDTGTMTSEIPNKSNSTFEVKSVRQPAQGSQILHLGRFIPVGTPHFENRETVHQHVDAEKRNLYSRFHTAGHILSLAILALVREGVLSPLTESKASHYPDSAAVVFGGSIEGKHKDVIQAKTDEFVKLARPVTIHWWPMEEVREKCSGVTDDFALPEGEVMARVVEMEGLGSYPCGGTHVHDCSQVGKIEVKKISRSKGMTRVSYKVT</sequence>
<dbReference type="Pfam" id="PF20979">
    <property type="entry name" value="Arginosuc_syn_C"/>
    <property type="match status" value="1"/>
</dbReference>
<reference evidence="8 9" key="1">
    <citation type="journal article" date="2020" name="Phytopathology">
        <title>A high-quality genome resource of Botrytis fragariae, a new and rapidly spreading fungal pathogen causing strawberry gray mold in the U.S.A.</title>
        <authorList>
            <person name="Wu Y."/>
            <person name="Saski C.A."/>
            <person name="Schnabel G."/>
            <person name="Xiao S."/>
            <person name="Hu M."/>
        </authorList>
    </citation>
    <scope>NUCLEOTIDE SEQUENCE [LARGE SCALE GENOMIC DNA]</scope>
    <source>
        <strain evidence="8 9">BVB16</strain>
    </source>
</reference>
<dbReference type="SUPFAM" id="SSF52402">
    <property type="entry name" value="Adenine nucleotide alpha hydrolases-like"/>
    <property type="match status" value="1"/>
</dbReference>
<dbReference type="InterPro" id="IPR048268">
    <property type="entry name" value="Arginosuc_syn_C"/>
</dbReference>
<evidence type="ECO:0000313" key="9">
    <source>
        <dbReference type="Proteomes" id="UP000531561"/>
    </source>
</evidence>
<dbReference type="GO" id="GO:0006419">
    <property type="term" value="P:alanyl-tRNA aminoacylation"/>
    <property type="evidence" value="ECO:0007669"/>
    <property type="project" value="InterPro"/>
</dbReference>
<comment type="similarity">
    <text evidence="3">Belongs to the class-II aminoacyl-tRNA synthetase family. Alax-L subfamily.</text>
</comment>
<dbReference type="Pfam" id="PF07973">
    <property type="entry name" value="tRNA_SAD"/>
    <property type="match status" value="1"/>
</dbReference>
<evidence type="ECO:0000256" key="4">
    <source>
        <dbReference type="ARBA" id="ARBA00022598"/>
    </source>
</evidence>
<evidence type="ECO:0000256" key="3">
    <source>
        <dbReference type="ARBA" id="ARBA00008429"/>
    </source>
</evidence>
<dbReference type="Gene3D" id="2.40.30.130">
    <property type="match status" value="1"/>
</dbReference>
<dbReference type="RefSeq" id="XP_037198236.1">
    <property type="nucleotide sequence ID" value="XM_037336870.1"/>
</dbReference>
<dbReference type="UniPathway" id="UPA00068">
    <property type="reaction ID" value="UER00113"/>
</dbReference>
<dbReference type="InterPro" id="IPR018165">
    <property type="entry name" value="Ala-tRNA-synth_IIc_core"/>
</dbReference>
<dbReference type="Gene3D" id="3.90.1260.10">
    <property type="entry name" value="Argininosuccinate synthetase, chain A, domain 2"/>
    <property type="match status" value="1"/>
</dbReference>
<dbReference type="InterPro" id="IPR018163">
    <property type="entry name" value="Thr/Ala-tRNA-synth_IIc_edit"/>
</dbReference>
<dbReference type="GeneID" id="59260562"/>
<dbReference type="SUPFAM" id="SSF50447">
    <property type="entry name" value="Translation proteins"/>
    <property type="match status" value="1"/>
</dbReference>
<dbReference type="InterPro" id="IPR051335">
    <property type="entry name" value="Alanyl-tRNA_Editing_Enzymes"/>
</dbReference>
<evidence type="ECO:0000256" key="5">
    <source>
        <dbReference type="ARBA" id="ARBA00022741"/>
    </source>
</evidence>
<dbReference type="GO" id="GO:0005524">
    <property type="term" value="F:ATP binding"/>
    <property type="evidence" value="ECO:0007669"/>
    <property type="project" value="UniProtKB-KW"/>
</dbReference>
<dbReference type="InterPro" id="IPR009000">
    <property type="entry name" value="Transl_B-barrel_sf"/>
</dbReference>
<dbReference type="Gene3D" id="3.40.50.620">
    <property type="entry name" value="HUPs"/>
    <property type="match status" value="1"/>
</dbReference>
<dbReference type="Gene3D" id="3.30.980.10">
    <property type="entry name" value="Threonyl-trna Synthetase, Chain A, domain 2"/>
    <property type="match status" value="1"/>
</dbReference>
<dbReference type="OrthoDB" id="288942at2759"/>
<feature type="domain" description="Alanyl-transfer RNA synthetases family profile" evidence="7">
    <location>
        <begin position="442"/>
        <end position="709"/>
    </location>
</feature>
<keyword evidence="9" id="KW-1185">Reference proteome</keyword>
<dbReference type="AlphaFoldDB" id="A0A8H6B5F9"/>
<dbReference type="InterPro" id="IPR012947">
    <property type="entry name" value="tRNA_SAD"/>
</dbReference>
<evidence type="ECO:0000259" key="7">
    <source>
        <dbReference type="PROSITE" id="PS50860"/>
    </source>
</evidence>
<dbReference type="PANTHER" id="PTHR43462:SF2">
    <property type="entry name" value="THREONYL AND ALANYL TRNA SYNTHETASE SECOND ADDITIONAL DOMAIN-CONTAINING PROTEIN"/>
    <property type="match status" value="1"/>
</dbReference>
<comment type="subcellular location">
    <subcellularLocation>
        <location evidence="2">Cytoplasm</location>
    </subcellularLocation>
</comment>
<dbReference type="GO" id="GO:0005737">
    <property type="term" value="C:cytoplasm"/>
    <property type="evidence" value="ECO:0007669"/>
    <property type="project" value="UniProtKB-SubCell"/>
</dbReference>
<evidence type="ECO:0000256" key="6">
    <source>
        <dbReference type="ARBA" id="ARBA00022840"/>
    </source>
</evidence>
<organism evidence="8 9">
    <name type="scientific">Botrytis fragariae</name>
    <dbReference type="NCBI Taxonomy" id="1964551"/>
    <lineage>
        <taxon>Eukaryota</taxon>
        <taxon>Fungi</taxon>
        <taxon>Dikarya</taxon>
        <taxon>Ascomycota</taxon>
        <taxon>Pezizomycotina</taxon>
        <taxon>Leotiomycetes</taxon>
        <taxon>Helotiales</taxon>
        <taxon>Sclerotiniaceae</taxon>
        <taxon>Botrytis</taxon>
    </lineage>
</organism>
<dbReference type="Pfam" id="PF00764">
    <property type="entry name" value="Arginosuc_synth"/>
    <property type="match status" value="1"/>
</dbReference>
<keyword evidence="4" id="KW-0436">Ligase</keyword>
<keyword evidence="6" id="KW-0067">ATP-binding</keyword>
<evidence type="ECO:0000313" key="8">
    <source>
        <dbReference type="EMBL" id="KAF5879292.1"/>
    </source>
</evidence>
<dbReference type="GO" id="GO:0004813">
    <property type="term" value="F:alanine-tRNA ligase activity"/>
    <property type="evidence" value="ECO:0007669"/>
    <property type="project" value="InterPro"/>
</dbReference>
<dbReference type="EMBL" id="JABFCT010000001">
    <property type="protein sequence ID" value="KAF5879292.1"/>
    <property type="molecule type" value="Genomic_DNA"/>
</dbReference>
<dbReference type="Proteomes" id="UP000531561">
    <property type="component" value="Unassembled WGS sequence"/>
</dbReference>
<comment type="cofactor">
    <cofactor evidence="1">
        <name>Zn(2+)</name>
        <dbReference type="ChEBI" id="CHEBI:29105"/>
    </cofactor>
</comment>
<evidence type="ECO:0000256" key="2">
    <source>
        <dbReference type="ARBA" id="ARBA00004496"/>
    </source>
</evidence>
<dbReference type="GO" id="GO:0006526">
    <property type="term" value="P:L-arginine biosynthetic process"/>
    <property type="evidence" value="ECO:0007669"/>
    <property type="project" value="UniProtKB-UniPathway"/>
</dbReference>
<dbReference type="SMART" id="SM00863">
    <property type="entry name" value="tRNA_SAD"/>
    <property type="match status" value="1"/>
</dbReference>
<dbReference type="SUPFAM" id="SSF55186">
    <property type="entry name" value="ThrRS/AlaRS common domain"/>
    <property type="match status" value="1"/>
</dbReference>
<gene>
    <name evidence="8" type="ORF">Bfra_006498</name>
</gene>
<accession>A0A8H6B5F9</accession>
<dbReference type="InterPro" id="IPR014729">
    <property type="entry name" value="Rossmann-like_a/b/a_fold"/>
</dbReference>
<protein>
    <submittedName>
        <fullName evidence="8">Putative argininosuccinate synthase protein</fullName>
    </submittedName>
</protein>
<evidence type="ECO:0000256" key="1">
    <source>
        <dbReference type="ARBA" id="ARBA00001947"/>
    </source>
</evidence>
<proteinExistence type="inferred from homology"/>
<dbReference type="PROSITE" id="PS50860">
    <property type="entry name" value="AA_TRNA_LIGASE_II_ALA"/>
    <property type="match status" value="1"/>
</dbReference>
<keyword evidence="5" id="KW-0547">Nucleotide-binding</keyword>